<evidence type="ECO:0000313" key="2">
    <source>
        <dbReference type="EMBL" id="CAE7241555.1"/>
    </source>
</evidence>
<organism evidence="2 3">
    <name type="scientific">Symbiodinium natans</name>
    <dbReference type="NCBI Taxonomy" id="878477"/>
    <lineage>
        <taxon>Eukaryota</taxon>
        <taxon>Sar</taxon>
        <taxon>Alveolata</taxon>
        <taxon>Dinophyceae</taxon>
        <taxon>Suessiales</taxon>
        <taxon>Symbiodiniaceae</taxon>
        <taxon>Symbiodinium</taxon>
    </lineage>
</organism>
<evidence type="ECO:0000313" key="3">
    <source>
        <dbReference type="Proteomes" id="UP000604046"/>
    </source>
</evidence>
<dbReference type="OrthoDB" id="441952at2759"/>
<feature type="compositionally biased region" description="Acidic residues" evidence="1">
    <location>
        <begin position="536"/>
        <end position="551"/>
    </location>
</feature>
<comment type="caution">
    <text evidence="2">The sequence shown here is derived from an EMBL/GenBank/DDBJ whole genome shotgun (WGS) entry which is preliminary data.</text>
</comment>
<sequence>MYSKCKNKLVAVTYLALDYDLVTNINTWFSVSLPISDELNRVRRDVRGRSGTWEYWQNQANGHFKEVLAKIMGSCLDADSQRSIGLIGQAEAGNSLFYFQLQPDDGMVHHQDTLYERLVHYAVTLSRFLCMYEMANVVFPMRLAAACGGVSQAQDVLNELKALQEADQMAIACNTPWCKTVTKRSPMRHTLVVDVAKDACRKNWQADEEFVSQMRQLWGNLAFTYNEEGFGKLRRAESSQNKAHSFTATDSWSQLCAGKIFESFGYSEMDPDPDQPAGLATFELPNSIHNTKRLEASSQKLKDVMGQKTWPGLSPQNSCALAAEQHLLVEACKKGPAGLGQVMSMWRNNKTYLSLGSWPGSSAAALVSLEHISNSSGKSWFWRVPARADVGFHAITAFTDWTVVDAAPISPLHLAIQNRSKAKKAGANFVVEQFPGQYLERSKKTFPFLEYVAQEGFHAVGINMIRRLLKDEFGIVCSESKKDNLGHVLQQAVASTLKVATSSEKVAGVLERSLAWRAGVCNDFVGLSSDGTDAFDEILDPNESGGEDDEQGAAQDEQGRSAAAAAAESITATIRRIRTGSSKTKATPTETKRKPVNFRSEDTWTAAKATPYLPGQSGYRVYKDLFNKCFRVMNSGQRWSCSKSWGQSGDDRAAVKHVLEVTWARHLTLHPNAVCPWTWDEI</sequence>
<reference evidence="2" key="1">
    <citation type="submission" date="2021-02" db="EMBL/GenBank/DDBJ databases">
        <authorList>
            <person name="Dougan E. K."/>
            <person name="Rhodes N."/>
            <person name="Thang M."/>
            <person name="Chan C."/>
        </authorList>
    </citation>
    <scope>NUCLEOTIDE SEQUENCE</scope>
</reference>
<keyword evidence="3" id="KW-1185">Reference proteome</keyword>
<protein>
    <submittedName>
        <fullName evidence="2">Mug158 protein</fullName>
    </submittedName>
</protein>
<feature type="region of interest" description="Disordered" evidence="1">
    <location>
        <begin position="536"/>
        <end position="565"/>
    </location>
</feature>
<feature type="compositionally biased region" description="Low complexity" evidence="1">
    <location>
        <begin position="553"/>
        <end position="565"/>
    </location>
</feature>
<accession>A0A812L5Q8</accession>
<name>A0A812L5Q8_9DINO</name>
<proteinExistence type="predicted"/>
<dbReference type="EMBL" id="CAJNDS010000943">
    <property type="protein sequence ID" value="CAE7241555.1"/>
    <property type="molecule type" value="Genomic_DNA"/>
</dbReference>
<gene>
    <name evidence="2" type="primary">mug158</name>
    <name evidence="2" type="ORF">SNAT2548_LOCUS10932</name>
</gene>
<evidence type="ECO:0000256" key="1">
    <source>
        <dbReference type="SAM" id="MobiDB-lite"/>
    </source>
</evidence>
<dbReference type="AlphaFoldDB" id="A0A812L5Q8"/>
<dbReference type="Proteomes" id="UP000604046">
    <property type="component" value="Unassembled WGS sequence"/>
</dbReference>